<dbReference type="EMBL" id="CYZF01000008">
    <property type="protein sequence ID" value="CUO92928.1"/>
    <property type="molecule type" value="Genomic_DNA"/>
</dbReference>
<reference evidence="1 2" key="1">
    <citation type="submission" date="2015-09" db="EMBL/GenBank/DDBJ databases">
        <authorList>
            <consortium name="Pathogen Informatics"/>
        </authorList>
    </citation>
    <scope>NUCLEOTIDE SEQUENCE [LARGE SCALE GENOMIC DNA]</scope>
    <source>
        <strain evidence="1 2">2789STDY5608791</strain>
    </source>
</reference>
<organism evidence="1 2">
    <name type="scientific">Bacteroides uniformis</name>
    <dbReference type="NCBI Taxonomy" id="820"/>
    <lineage>
        <taxon>Bacteria</taxon>
        <taxon>Pseudomonadati</taxon>
        <taxon>Bacteroidota</taxon>
        <taxon>Bacteroidia</taxon>
        <taxon>Bacteroidales</taxon>
        <taxon>Bacteroidaceae</taxon>
        <taxon>Bacteroides</taxon>
    </lineage>
</organism>
<gene>
    <name evidence="1" type="ORF">ERS417307_02739</name>
</gene>
<dbReference type="AlphaFoldDB" id="A0A174J5N7"/>
<sequence>MISINNKQLDGLCYDFEYQVTDKDELANKICQLILGNCGHVSKVINGLASNPREVDKKAVDFLIKELEKRNVTKEDMYKIDGWLFQMISWLQLANQNKGNIFFQQSPHSQPSMHGFDGFAIKLTPDNMIERIVITEDKCTNDARTTIRDKVWPEFSEMENGVKNNAIFQQTEALIGHRLGEQFEHIQNDIVNEKYRQYHVSITRQKIHNSDEGRKRLFKDYDTVISGGDVHRRSAATICLDDKEREWMSDLQQRVLAKLKSYI</sequence>
<evidence type="ECO:0000313" key="1">
    <source>
        <dbReference type="EMBL" id="CUO92928.1"/>
    </source>
</evidence>
<dbReference type="RefSeq" id="WP_057088906.1">
    <property type="nucleotide sequence ID" value="NZ_CYZF01000008.1"/>
</dbReference>
<accession>A0A174J5N7</accession>
<evidence type="ECO:0000313" key="2">
    <source>
        <dbReference type="Proteomes" id="UP000095419"/>
    </source>
</evidence>
<proteinExistence type="predicted"/>
<name>A0A174J5N7_BACUN</name>
<dbReference type="Proteomes" id="UP000095419">
    <property type="component" value="Unassembled WGS sequence"/>
</dbReference>
<protein>
    <submittedName>
        <fullName evidence="1">Uncharacterized protein</fullName>
    </submittedName>
</protein>